<accession>A0A5B7IU22</accession>
<evidence type="ECO:0000313" key="2">
    <source>
        <dbReference type="Proteomes" id="UP000324222"/>
    </source>
</evidence>
<dbReference type="AlphaFoldDB" id="A0A5B7IU22"/>
<reference evidence="1 2" key="1">
    <citation type="submission" date="2019-05" db="EMBL/GenBank/DDBJ databases">
        <title>Another draft genome of Portunus trituberculatus and its Hox gene families provides insights of decapod evolution.</title>
        <authorList>
            <person name="Jeong J.-H."/>
            <person name="Song I."/>
            <person name="Kim S."/>
            <person name="Choi T."/>
            <person name="Kim D."/>
            <person name="Ryu S."/>
            <person name="Kim W."/>
        </authorList>
    </citation>
    <scope>NUCLEOTIDE SEQUENCE [LARGE SCALE GENOMIC DNA]</scope>
    <source>
        <tissue evidence="1">Muscle</tissue>
    </source>
</reference>
<proteinExistence type="predicted"/>
<evidence type="ECO:0000313" key="1">
    <source>
        <dbReference type="EMBL" id="MPC85965.1"/>
    </source>
</evidence>
<gene>
    <name evidence="1" type="ORF">E2C01_080772</name>
</gene>
<comment type="caution">
    <text evidence="1">The sequence shown here is derived from an EMBL/GenBank/DDBJ whole genome shotgun (WGS) entry which is preliminary data.</text>
</comment>
<dbReference type="EMBL" id="VSRR010070141">
    <property type="protein sequence ID" value="MPC85965.1"/>
    <property type="molecule type" value="Genomic_DNA"/>
</dbReference>
<keyword evidence="2" id="KW-1185">Reference proteome</keyword>
<dbReference type="Proteomes" id="UP000324222">
    <property type="component" value="Unassembled WGS sequence"/>
</dbReference>
<name>A0A5B7IU22_PORTR</name>
<protein>
    <submittedName>
        <fullName evidence="1">Uncharacterized protein</fullName>
    </submittedName>
</protein>
<organism evidence="1 2">
    <name type="scientific">Portunus trituberculatus</name>
    <name type="common">Swimming crab</name>
    <name type="synonym">Neptunus trituberculatus</name>
    <dbReference type="NCBI Taxonomy" id="210409"/>
    <lineage>
        <taxon>Eukaryota</taxon>
        <taxon>Metazoa</taxon>
        <taxon>Ecdysozoa</taxon>
        <taxon>Arthropoda</taxon>
        <taxon>Crustacea</taxon>
        <taxon>Multicrustacea</taxon>
        <taxon>Malacostraca</taxon>
        <taxon>Eumalacostraca</taxon>
        <taxon>Eucarida</taxon>
        <taxon>Decapoda</taxon>
        <taxon>Pleocyemata</taxon>
        <taxon>Brachyura</taxon>
        <taxon>Eubrachyura</taxon>
        <taxon>Portunoidea</taxon>
        <taxon>Portunidae</taxon>
        <taxon>Portuninae</taxon>
        <taxon>Portunus</taxon>
    </lineage>
</organism>
<sequence>MPDPLPSTTFGSIHTSSSSIRNRTCLPYHTAPITSSSAPILSPSALPANFIHPSKGAKS</sequence>